<evidence type="ECO:0000313" key="6">
    <source>
        <dbReference type="EMBL" id="KKR04932.1"/>
    </source>
</evidence>
<name>A0A0G0QTJ6_9BACT</name>
<evidence type="ECO:0000256" key="4">
    <source>
        <dbReference type="ARBA" id="ARBA00022837"/>
    </source>
</evidence>
<gene>
    <name evidence="6" type="ORF">UT30_C0002G0049</name>
</gene>
<protein>
    <submittedName>
        <fullName evidence="6">YD repeat protein</fullName>
    </submittedName>
</protein>
<dbReference type="Pfam" id="PF18884">
    <property type="entry name" value="TSP3_bac"/>
    <property type="match status" value="1"/>
</dbReference>
<dbReference type="InterPro" id="IPR059100">
    <property type="entry name" value="TSP3_bac"/>
</dbReference>
<sequence length="397" mass="44344">MKKSLIFLVAGVLIVLSVTFASYIVLSRFRPEREIQKMLFTMTHLSSVHQESGFSWSRQNGETRINTTLYLSSDIQQISPTVIDHATRFRVVHLSKEDTYQDLSGELRSIGGQSYLTYNAPGPDVPGIDFKEETWVSFQAGELPSWGAILPELNAPLEPLFSKDLWTSGEIEQARSLFSSADVFPVRYNGLTELIEGANTRIIDATVDQQAMYVFLLDLIRAKEGREPNDEERLVGAMQATQLSRLTIRFWIGTEDHRLYRVQAAGAFEEEATTQLIPVDIRIDFNGFNKEYAFSVPETSLSFNDVLGLAFGELPASDQESQKNDDTLVNESTARLPLIKIDFSSDADEDGLDLILERFYGTDPQRADTDGDGISDGDEVRKGQNPRGNGGLFSFGL</sequence>
<dbReference type="AlphaFoldDB" id="A0A0G0QTJ6"/>
<organism evidence="6 7">
    <name type="scientific">Candidatus Uhrbacteria bacterium GW2011_GWF2_39_13</name>
    <dbReference type="NCBI Taxonomy" id="1618995"/>
    <lineage>
        <taxon>Bacteria</taxon>
        <taxon>Candidatus Uhriibacteriota</taxon>
    </lineage>
</organism>
<feature type="compositionally biased region" description="Gly residues" evidence="5">
    <location>
        <begin position="388"/>
        <end position="397"/>
    </location>
</feature>
<reference evidence="6 7" key="1">
    <citation type="journal article" date="2015" name="Nature">
        <title>rRNA introns, odd ribosomes, and small enigmatic genomes across a large radiation of phyla.</title>
        <authorList>
            <person name="Brown C.T."/>
            <person name="Hug L.A."/>
            <person name="Thomas B.C."/>
            <person name="Sharon I."/>
            <person name="Castelle C.J."/>
            <person name="Singh A."/>
            <person name="Wilkins M.J."/>
            <person name="Williams K.H."/>
            <person name="Banfield J.F."/>
        </authorList>
    </citation>
    <scope>NUCLEOTIDE SEQUENCE [LARGE SCALE GENOMIC DNA]</scope>
</reference>
<evidence type="ECO:0000256" key="2">
    <source>
        <dbReference type="ARBA" id="ARBA00022525"/>
    </source>
</evidence>
<dbReference type="Proteomes" id="UP000033935">
    <property type="component" value="Unassembled WGS sequence"/>
</dbReference>
<keyword evidence="4" id="KW-0106">Calcium</keyword>
<evidence type="ECO:0000256" key="3">
    <source>
        <dbReference type="ARBA" id="ARBA00022729"/>
    </source>
</evidence>
<dbReference type="EMBL" id="LBWG01000002">
    <property type="protein sequence ID" value="KKR04932.1"/>
    <property type="molecule type" value="Genomic_DNA"/>
</dbReference>
<keyword evidence="3" id="KW-0732">Signal</keyword>
<feature type="region of interest" description="Disordered" evidence="5">
    <location>
        <begin position="363"/>
        <end position="397"/>
    </location>
</feature>
<proteinExistence type="predicted"/>
<accession>A0A0G0QTJ6</accession>
<comment type="caution">
    <text evidence="6">The sequence shown here is derived from an EMBL/GenBank/DDBJ whole genome shotgun (WGS) entry which is preliminary data.</text>
</comment>
<evidence type="ECO:0000256" key="5">
    <source>
        <dbReference type="SAM" id="MobiDB-lite"/>
    </source>
</evidence>
<keyword evidence="2" id="KW-0964">Secreted</keyword>
<comment type="subcellular location">
    <subcellularLocation>
        <location evidence="1">Secreted</location>
    </subcellularLocation>
</comment>
<evidence type="ECO:0000256" key="1">
    <source>
        <dbReference type="ARBA" id="ARBA00004613"/>
    </source>
</evidence>
<evidence type="ECO:0000313" key="7">
    <source>
        <dbReference type="Proteomes" id="UP000033935"/>
    </source>
</evidence>